<feature type="chain" id="PRO_5017733249" description="Outer membrane protein with beta-barrel domain" evidence="1">
    <location>
        <begin position="20"/>
        <end position="335"/>
    </location>
</feature>
<evidence type="ECO:0000256" key="1">
    <source>
        <dbReference type="SAM" id="SignalP"/>
    </source>
</evidence>
<dbReference type="Pfam" id="PF20230">
    <property type="entry name" value="DUF6588"/>
    <property type="match status" value="1"/>
</dbReference>
<keyword evidence="1" id="KW-0732">Signal</keyword>
<dbReference type="Proteomes" id="UP000256779">
    <property type="component" value="Unassembled WGS sequence"/>
</dbReference>
<dbReference type="RefSeq" id="WP_115866242.1">
    <property type="nucleotide sequence ID" value="NZ_QREG01000001.1"/>
</dbReference>
<keyword evidence="3" id="KW-1185">Reference proteome</keyword>
<gene>
    <name evidence="2" type="ORF">C7460_101256</name>
</gene>
<accession>A0A3D9LGK0</accession>
<dbReference type="EMBL" id="QREG01000001">
    <property type="protein sequence ID" value="REE05737.1"/>
    <property type="molecule type" value="Genomic_DNA"/>
</dbReference>
<sequence length="335" mass="36372">MKKLALYITVGFLSFAASAQDIGKFLEGGVEDGNKLMEGYLQPAFEGFGYALNSGWYNTGKPHKLLGFDITVTGNLAYIPEESKFFTVNPADYKNLSTAPSETGETDFPTLMGPNLDADDIPYLVFNEDTEDEVRVSGPSGLGLEAEYGTNFVPAPAVQLGIGLPKNTELKLRLVPEQTFGDPGEQFTTSTFGIGIMHDVKQWIPGIKNLPFDLSGFFAFSKMKNSMELDVDNPENIGAFDVSGTTIQGIISKKLSVLTVYAGLGMTSSKVTFNVTGDYEVGDETFTDPINLEYSSASPRANIGARLKLLIFTFHAEYALQKYNTFTGGIGISIR</sequence>
<feature type="signal peptide" evidence="1">
    <location>
        <begin position="1"/>
        <end position="19"/>
    </location>
</feature>
<comment type="caution">
    <text evidence="2">The sequence shown here is derived from an EMBL/GenBank/DDBJ whole genome shotgun (WGS) entry which is preliminary data.</text>
</comment>
<evidence type="ECO:0008006" key="4">
    <source>
        <dbReference type="Google" id="ProtNLM"/>
    </source>
</evidence>
<evidence type="ECO:0000313" key="3">
    <source>
        <dbReference type="Proteomes" id="UP000256779"/>
    </source>
</evidence>
<dbReference type="InterPro" id="IPR046495">
    <property type="entry name" value="DUF6588"/>
</dbReference>
<dbReference type="AlphaFoldDB" id="A0A3D9LGK0"/>
<dbReference type="OrthoDB" id="9775382at2"/>
<proteinExistence type="predicted"/>
<organism evidence="2 3">
    <name type="scientific">Marinoscillum furvescens DSM 4134</name>
    <dbReference type="NCBI Taxonomy" id="1122208"/>
    <lineage>
        <taxon>Bacteria</taxon>
        <taxon>Pseudomonadati</taxon>
        <taxon>Bacteroidota</taxon>
        <taxon>Cytophagia</taxon>
        <taxon>Cytophagales</taxon>
        <taxon>Reichenbachiellaceae</taxon>
        <taxon>Marinoscillum</taxon>
    </lineage>
</organism>
<reference evidence="2 3" key="1">
    <citation type="submission" date="2018-07" db="EMBL/GenBank/DDBJ databases">
        <title>Genomic Encyclopedia of Type Strains, Phase IV (KMG-IV): sequencing the most valuable type-strain genomes for metagenomic binning, comparative biology and taxonomic classification.</title>
        <authorList>
            <person name="Goeker M."/>
        </authorList>
    </citation>
    <scope>NUCLEOTIDE SEQUENCE [LARGE SCALE GENOMIC DNA]</scope>
    <source>
        <strain evidence="2 3">DSM 4134</strain>
    </source>
</reference>
<protein>
    <recommendedName>
        <fullName evidence="4">Outer membrane protein with beta-barrel domain</fullName>
    </recommendedName>
</protein>
<evidence type="ECO:0000313" key="2">
    <source>
        <dbReference type="EMBL" id="REE05737.1"/>
    </source>
</evidence>
<name>A0A3D9LGK0_MARFU</name>